<keyword evidence="2" id="KW-1185">Reference proteome</keyword>
<proteinExistence type="predicted"/>
<sequence length="84" mass="9628">MAWYDICVDAQEWYQQQLEEAEQRGRFKAMARLYGIRLGRPLTEAESANLAQRLDRLGEERVGEVMLTSSPDALARWLSDPAAQ</sequence>
<evidence type="ECO:0008006" key="3">
    <source>
        <dbReference type="Google" id="ProtNLM"/>
    </source>
</evidence>
<dbReference type="STRING" id="1192034.CAP_4052"/>
<name>A0A017TI23_9BACT</name>
<gene>
    <name evidence="1" type="ORF">CAP_4052</name>
</gene>
<dbReference type="EMBL" id="ASRX01000003">
    <property type="protein sequence ID" value="EYF08522.1"/>
    <property type="molecule type" value="Genomic_DNA"/>
</dbReference>
<accession>A0A017TI23</accession>
<dbReference type="OrthoDB" id="5505339at2"/>
<protein>
    <recommendedName>
        <fullName evidence="3">DUF4351 domain-containing protein</fullName>
    </recommendedName>
</protein>
<dbReference type="Proteomes" id="UP000019678">
    <property type="component" value="Unassembled WGS sequence"/>
</dbReference>
<evidence type="ECO:0000313" key="1">
    <source>
        <dbReference type="EMBL" id="EYF08522.1"/>
    </source>
</evidence>
<comment type="caution">
    <text evidence="1">The sequence shown here is derived from an EMBL/GenBank/DDBJ whole genome shotgun (WGS) entry which is preliminary data.</text>
</comment>
<evidence type="ECO:0000313" key="2">
    <source>
        <dbReference type="Proteomes" id="UP000019678"/>
    </source>
</evidence>
<dbReference type="AlphaFoldDB" id="A0A017TI23"/>
<organism evidence="1 2">
    <name type="scientific">Chondromyces apiculatus DSM 436</name>
    <dbReference type="NCBI Taxonomy" id="1192034"/>
    <lineage>
        <taxon>Bacteria</taxon>
        <taxon>Pseudomonadati</taxon>
        <taxon>Myxococcota</taxon>
        <taxon>Polyangia</taxon>
        <taxon>Polyangiales</taxon>
        <taxon>Polyangiaceae</taxon>
        <taxon>Chondromyces</taxon>
    </lineage>
</organism>
<dbReference type="RefSeq" id="WP_044235547.1">
    <property type="nucleotide sequence ID" value="NZ_ASRX01000003.1"/>
</dbReference>
<reference evidence="1 2" key="1">
    <citation type="submission" date="2013-05" db="EMBL/GenBank/DDBJ databases">
        <title>Genome assembly of Chondromyces apiculatus DSM 436.</title>
        <authorList>
            <person name="Sharma G."/>
            <person name="Khatri I."/>
            <person name="Kaur C."/>
            <person name="Mayilraj S."/>
            <person name="Subramanian S."/>
        </authorList>
    </citation>
    <scope>NUCLEOTIDE SEQUENCE [LARGE SCALE GENOMIC DNA]</scope>
    <source>
        <strain evidence="1 2">DSM 436</strain>
    </source>
</reference>